<evidence type="ECO:0000256" key="6">
    <source>
        <dbReference type="ARBA" id="ARBA00022729"/>
    </source>
</evidence>
<keyword evidence="8" id="KW-0472">Membrane</keyword>
<dbReference type="WBParaSite" id="PSU_v2.g3823.t1">
    <property type="protein sequence ID" value="PSU_v2.g3823.t1"/>
    <property type="gene ID" value="PSU_v2.g3823"/>
</dbReference>
<evidence type="ECO:0000313" key="13">
    <source>
        <dbReference type="Proteomes" id="UP000887577"/>
    </source>
</evidence>
<dbReference type="Gene3D" id="3.40.50.2000">
    <property type="entry name" value="Glycogen Phosphorylase B"/>
    <property type="match status" value="1"/>
</dbReference>
<organism evidence="13 14">
    <name type="scientific">Panagrolaimus superbus</name>
    <dbReference type="NCBI Taxonomy" id="310955"/>
    <lineage>
        <taxon>Eukaryota</taxon>
        <taxon>Metazoa</taxon>
        <taxon>Ecdysozoa</taxon>
        <taxon>Nematoda</taxon>
        <taxon>Chromadorea</taxon>
        <taxon>Rhabditida</taxon>
        <taxon>Tylenchina</taxon>
        <taxon>Panagrolaimomorpha</taxon>
        <taxon>Panagrolaimoidea</taxon>
        <taxon>Panagrolaimidae</taxon>
        <taxon>Panagrolaimus</taxon>
    </lineage>
</organism>
<reference evidence="14" key="1">
    <citation type="submission" date="2022-11" db="UniProtKB">
        <authorList>
            <consortium name="WormBaseParasite"/>
        </authorList>
    </citation>
    <scope>IDENTIFICATION</scope>
</reference>
<keyword evidence="9" id="KW-0325">Glycoprotein</keyword>
<proteinExistence type="inferred from homology"/>
<dbReference type="FunFam" id="3.40.50.2000:FF:000118">
    <property type="entry name" value="UDP-glucuronosyltransferase"/>
    <property type="match status" value="1"/>
</dbReference>
<dbReference type="PROSITE" id="PS00375">
    <property type="entry name" value="UDPGT"/>
    <property type="match status" value="1"/>
</dbReference>
<accession>A0A914YT03</accession>
<evidence type="ECO:0000256" key="10">
    <source>
        <dbReference type="ARBA" id="ARBA00047475"/>
    </source>
</evidence>
<dbReference type="InterPro" id="IPR035595">
    <property type="entry name" value="UDP_glycos_trans_CS"/>
</dbReference>
<dbReference type="Proteomes" id="UP000887577">
    <property type="component" value="Unplaced"/>
</dbReference>
<keyword evidence="4 11" id="KW-0808">Transferase</keyword>
<dbReference type="CDD" id="cd03784">
    <property type="entry name" value="GT1_Gtf-like"/>
    <property type="match status" value="1"/>
</dbReference>
<evidence type="ECO:0000256" key="7">
    <source>
        <dbReference type="ARBA" id="ARBA00022989"/>
    </source>
</evidence>
<keyword evidence="6" id="KW-0732">Signal</keyword>
<dbReference type="InterPro" id="IPR002213">
    <property type="entry name" value="UDP_glucos_trans"/>
</dbReference>
<evidence type="ECO:0000256" key="8">
    <source>
        <dbReference type="ARBA" id="ARBA00023136"/>
    </source>
</evidence>
<evidence type="ECO:0000256" key="9">
    <source>
        <dbReference type="ARBA" id="ARBA00023180"/>
    </source>
</evidence>
<keyword evidence="7" id="KW-1133">Transmembrane helix</keyword>
<dbReference type="SUPFAM" id="SSF53756">
    <property type="entry name" value="UDP-Glycosyltransferase/glycogen phosphorylase"/>
    <property type="match status" value="1"/>
</dbReference>
<dbReference type="AlphaFoldDB" id="A0A914YT03"/>
<comment type="subcellular location">
    <subcellularLocation>
        <location evidence="1 12">Membrane</location>
        <topology evidence="1 12">Single-pass membrane protein</topology>
    </subcellularLocation>
</comment>
<evidence type="ECO:0000256" key="1">
    <source>
        <dbReference type="ARBA" id="ARBA00004167"/>
    </source>
</evidence>
<protein>
    <recommendedName>
        <fullName evidence="12">UDP-glucuronosyltransferase</fullName>
        <ecNumber evidence="12">2.4.1.17</ecNumber>
    </recommendedName>
</protein>
<dbReference type="PANTHER" id="PTHR48043">
    <property type="entry name" value="EG:EG0003.4 PROTEIN-RELATED"/>
    <property type="match status" value="1"/>
</dbReference>
<comment type="catalytic activity">
    <reaction evidence="10 12">
        <text>glucuronate acceptor + UDP-alpha-D-glucuronate = acceptor beta-D-glucuronoside + UDP + H(+)</text>
        <dbReference type="Rhea" id="RHEA:21032"/>
        <dbReference type="ChEBI" id="CHEBI:15378"/>
        <dbReference type="ChEBI" id="CHEBI:58052"/>
        <dbReference type="ChEBI" id="CHEBI:58223"/>
        <dbReference type="ChEBI" id="CHEBI:132367"/>
        <dbReference type="ChEBI" id="CHEBI:132368"/>
        <dbReference type="EC" id="2.4.1.17"/>
    </reaction>
</comment>
<dbReference type="InterPro" id="IPR050271">
    <property type="entry name" value="UDP-glycosyltransferase"/>
</dbReference>
<dbReference type="GO" id="GO:0016020">
    <property type="term" value="C:membrane"/>
    <property type="evidence" value="ECO:0007669"/>
    <property type="project" value="UniProtKB-SubCell"/>
</dbReference>
<keyword evidence="13" id="KW-1185">Reference proteome</keyword>
<evidence type="ECO:0000256" key="11">
    <source>
        <dbReference type="RuleBase" id="RU003718"/>
    </source>
</evidence>
<evidence type="ECO:0000256" key="3">
    <source>
        <dbReference type="ARBA" id="ARBA00022676"/>
    </source>
</evidence>
<evidence type="ECO:0000256" key="5">
    <source>
        <dbReference type="ARBA" id="ARBA00022692"/>
    </source>
</evidence>
<evidence type="ECO:0000256" key="12">
    <source>
        <dbReference type="RuleBase" id="RU362059"/>
    </source>
</evidence>
<keyword evidence="3 11" id="KW-0328">Glycosyltransferase</keyword>
<evidence type="ECO:0000256" key="4">
    <source>
        <dbReference type="ARBA" id="ARBA00022679"/>
    </source>
</evidence>
<evidence type="ECO:0000313" key="14">
    <source>
        <dbReference type="WBParaSite" id="PSU_v2.g3823.t1"/>
    </source>
</evidence>
<sequence>MFLLASDLIIVGSNCKSASKSIDSRLSKEWKTFVEDSKSKGTIYIAFGTAIHWDGAPQHVIDAFIDAINELEEYRIIFSWNGEFPKNAKSHVKFTKWAPQMAILLHPKTVLFITHGGLKSLKESLCAEIPVILMPMFAEQAHNSKYALKLGIGGILNKFELTKEKFLTTIQKVLINYTFF</sequence>
<dbReference type="EC" id="2.4.1.17" evidence="12"/>
<dbReference type="GO" id="GO:0015020">
    <property type="term" value="F:glucuronosyltransferase activity"/>
    <property type="evidence" value="ECO:0007669"/>
    <property type="project" value="UniProtKB-EC"/>
</dbReference>
<evidence type="ECO:0000256" key="2">
    <source>
        <dbReference type="ARBA" id="ARBA00009995"/>
    </source>
</evidence>
<comment type="similarity">
    <text evidence="2 11">Belongs to the UDP-glycosyltransferase family.</text>
</comment>
<dbReference type="Pfam" id="PF00201">
    <property type="entry name" value="UDPGT"/>
    <property type="match status" value="1"/>
</dbReference>
<dbReference type="PANTHER" id="PTHR48043:SF119">
    <property type="entry name" value="UDP-GLUCURONOSYLTRANSFERASE"/>
    <property type="match status" value="1"/>
</dbReference>
<name>A0A914YT03_9BILA</name>
<keyword evidence="5" id="KW-0812">Transmembrane</keyword>